<dbReference type="EMBL" id="JACCHJ010000001">
    <property type="protein sequence ID" value="NYK11003.1"/>
    <property type="molecule type" value="Genomic_DNA"/>
</dbReference>
<dbReference type="SUPFAM" id="SSF53098">
    <property type="entry name" value="Ribonuclease H-like"/>
    <property type="match status" value="1"/>
</dbReference>
<dbReference type="InterPro" id="IPR036397">
    <property type="entry name" value="RNaseH_sf"/>
</dbReference>
<reference evidence="3 4" key="1">
    <citation type="submission" date="2020-07" db="EMBL/GenBank/DDBJ databases">
        <title>Sequencing the genomes of 1000 actinobacteria strains.</title>
        <authorList>
            <person name="Klenk H.-P."/>
        </authorList>
    </citation>
    <scope>NUCLEOTIDE SEQUENCE [LARGE SCALE GENOMIC DNA]</scope>
    <source>
        <strain evidence="3 4">DSM 15166</strain>
    </source>
</reference>
<accession>A0A853DTL7</accession>
<feature type="domain" description="Integrase catalytic" evidence="2">
    <location>
        <begin position="104"/>
        <end position="271"/>
    </location>
</feature>
<dbReference type="InterPro" id="IPR047656">
    <property type="entry name" value="IS481-like_transpos"/>
</dbReference>
<feature type="region of interest" description="Disordered" evidence="1">
    <location>
        <begin position="18"/>
        <end position="37"/>
    </location>
</feature>
<evidence type="ECO:0000313" key="3">
    <source>
        <dbReference type="EMBL" id="NYK11003.1"/>
    </source>
</evidence>
<keyword evidence="4" id="KW-1185">Reference proteome</keyword>
<protein>
    <submittedName>
        <fullName evidence="3">Transposase InsO family protein</fullName>
    </submittedName>
</protein>
<organism evidence="3 4">
    <name type="scientific">Leifsonia naganoensis</name>
    <dbReference type="NCBI Taxonomy" id="150025"/>
    <lineage>
        <taxon>Bacteria</taxon>
        <taxon>Bacillati</taxon>
        <taxon>Actinomycetota</taxon>
        <taxon>Actinomycetes</taxon>
        <taxon>Micrococcales</taxon>
        <taxon>Microbacteriaceae</taxon>
        <taxon>Leifsonia</taxon>
    </lineage>
</organism>
<dbReference type="PROSITE" id="PS50994">
    <property type="entry name" value="INTEGRASE"/>
    <property type="match status" value="1"/>
</dbReference>
<comment type="caution">
    <text evidence="3">The sequence shown here is derived from an EMBL/GenBank/DDBJ whole genome shotgun (WGS) entry which is preliminary data.</text>
</comment>
<dbReference type="Gene3D" id="3.30.420.10">
    <property type="entry name" value="Ribonuclease H-like superfamily/Ribonuclease H"/>
    <property type="match status" value="1"/>
</dbReference>
<dbReference type="Proteomes" id="UP000521075">
    <property type="component" value="Unassembled WGS sequence"/>
</dbReference>
<dbReference type="InterPro" id="IPR001584">
    <property type="entry name" value="Integrase_cat-core"/>
</dbReference>
<gene>
    <name evidence="3" type="ORF">HNR14_002884</name>
</gene>
<evidence type="ECO:0000259" key="2">
    <source>
        <dbReference type="PROSITE" id="PS50994"/>
    </source>
</evidence>
<evidence type="ECO:0000313" key="4">
    <source>
        <dbReference type="Proteomes" id="UP000521075"/>
    </source>
</evidence>
<dbReference type="GO" id="GO:0003676">
    <property type="term" value="F:nucleic acid binding"/>
    <property type="evidence" value="ECO:0007669"/>
    <property type="project" value="InterPro"/>
</dbReference>
<proteinExistence type="predicted"/>
<name>A0A853DTL7_9MICO</name>
<dbReference type="InterPro" id="IPR012337">
    <property type="entry name" value="RNaseH-like_sf"/>
</dbReference>
<dbReference type="GO" id="GO:0015074">
    <property type="term" value="P:DNA integration"/>
    <property type="evidence" value="ECO:0007669"/>
    <property type="project" value="InterPro"/>
</dbReference>
<dbReference type="PANTHER" id="PTHR35004:SF7">
    <property type="entry name" value="INTEGRASE PROTEIN"/>
    <property type="match status" value="1"/>
</dbReference>
<dbReference type="Pfam" id="PF13565">
    <property type="entry name" value="HTH_32"/>
    <property type="match status" value="1"/>
</dbReference>
<dbReference type="PANTHER" id="PTHR35004">
    <property type="entry name" value="TRANSPOSASE RV3428C-RELATED"/>
    <property type="match status" value="1"/>
</dbReference>
<dbReference type="NCBIfam" id="NF033577">
    <property type="entry name" value="transpos_IS481"/>
    <property type="match status" value="1"/>
</dbReference>
<dbReference type="AlphaFoldDB" id="A0A853DTL7"/>
<evidence type="ECO:0000256" key="1">
    <source>
        <dbReference type="SAM" id="MobiDB-lite"/>
    </source>
</evidence>
<dbReference type="Pfam" id="PF13683">
    <property type="entry name" value="rve_3"/>
    <property type="match status" value="1"/>
</dbReference>
<dbReference type="SUPFAM" id="SSF46689">
    <property type="entry name" value="Homeodomain-like"/>
    <property type="match status" value="1"/>
</dbReference>
<sequence length="365" mass="41433">MSWQWVHTLVTRYEAGGLDGLEPRSRRPHTSTRTPEQVRERIIQLRQQLTADGLDAGPVTIAWHLEQEHHPVPSTSTIRRILHNAGLITPEPRKRPKSSYHRFEADQPNETWQSDFTHWPLADGTDIEILNWLDDHSRLLLSCTAHHRVTGTDVITTFTAAANTYGLPASTLTDNGSVYTSRFTGGRNGFEYLLATLSIQQKNGHPYHPQTQGKIERFHQTLKRWLAGQPPATTLRDLQAQLDRFQTIYNKTRPHRALDRLTPAQAYSATIKAQPDHNSLSIHYRVRFDTVDRFGKLTLRRAGNLHHLGVGHDHAGKPALILVDASTVTVTDLNTGEILSNHTIEPDKKYWRNQNKEPGRWPGSS</sequence>
<dbReference type="InterPro" id="IPR009057">
    <property type="entry name" value="Homeodomain-like_sf"/>
</dbReference>